<organism evidence="1 2">
    <name type="scientific">Pseudomonas paraeruginosa</name>
    <dbReference type="NCBI Taxonomy" id="2994495"/>
    <lineage>
        <taxon>Bacteria</taxon>
        <taxon>Pseudomonadati</taxon>
        <taxon>Pseudomonadota</taxon>
        <taxon>Gammaproteobacteria</taxon>
        <taxon>Pseudomonadales</taxon>
        <taxon>Pseudomonadaceae</taxon>
        <taxon>Pseudomonas</taxon>
    </lineage>
</organism>
<gene>
    <name evidence="1" type="ORF">CSB93_0125</name>
</gene>
<sequence length="84" mass="9718">MPLEQHPLSREFPDFHAELKQLHGNDAHFTRLAADYESLDKRIYEVEGGREALDDLALQGLKQQRVQLKDEIAERLRKANGRGH</sequence>
<dbReference type="InterPro" id="IPR007420">
    <property type="entry name" value="DUF465"/>
</dbReference>
<dbReference type="RefSeq" id="WP_012077345.1">
    <property type="nucleotide sequence ID" value="NZ_CP020560.1"/>
</dbReference>
<accession>A0A2R3J2G9</accession>
<reference evidence="1 2" key="1">
    <citation type="submission" date="2018-02" db="EMBL/GenBank/DDBJ databases">
        <title>FDA/CDC Antimicrobial Resistant Isolate Bank Genome Sequencing.</title>
        <authorList>
            <person name="Benahmed F.H."/>
            <person name="Lutgring J.D."/>
            <person name="Yoo B."/>
            <person name="Machado M."/>
            <person name="Brown A."/>
            <person name="McAllister G."/>
            <person name="Perry A."/>
            <person name="Halpin A.L."/>
            <person name="Vavikolanu K."/>
            <person name="Ott S."/>
            <person name="Zhao X."/>
            <person name="Tallon L.J."/>
            <person name="Sadzewicz L."/>
            <person name="Aluvathingal J."/>
            <person name="Nadendla S."/>
            <person name="Voskania-kordi A."/>
            <person name="Simonyan V."/>
            <person name="Patel J."/>
            <person name="Shawar R.M."/>
        </authorList>
    </citation>
    <scope>NUCLEOTIDE SEQUENCE [LARGE SCALE GENOMIC DNA]</scope>
    <source>
        <strain evidence="1 2">AR_0356</strain>
    </source>
</reference>
<protein>
    <submittedName>
        <fullName evidence="1">Uncharacterized protein</fullName>
    </submittedName>
</protein>
<evidence type="ECO:0000313" key="2">
    <source>
        <dbReference type="Proteomes" id="UP000238390"/>
    </source>
</evidence>
<dbReference type="Pfam" id="PF04325">
    <property type="entry name" value="DUF465"/>
    <property type="match status" value="1"/>
</dbReference>
<dbReference type="GeneID" id="77223116"/>
<evidence type="ECO:0000313" key="1">
    <source>
        <dbReference type="EMBL" id="AVK08374.1"/>
    </source>
</evidence>
<proteinExistence type="predicted"/>
<dbReference type="AlphaFoldDB" id="A0A2R3J2G9"/>
<name>A0A2R3J2G9_9PSED</name>
<dbReference type="EMBL" id="CP027169">
    <property type="protein sequence ID" value="AVK08374.1"/>
    <property type="molecule type" value="Genomic_DNA"/>
</dbReference>
<dbReference type="Gene3D" id="6.10.280.50">
    <property type="match status" value="1"/>
</dbReference>
<keyword evidence="2" id="KW-1185">Reference proteome</keyword>
<dbReference type="Proteomes" id="UP000238390">
    <property type="component" value="Chromosome"/>
</dbReference>
<dbReference type="InterPro" id="IPR038444">
    <property type="entry name" value="DUF465_sf"/>
</dbReference>